<dbReference type="PANTHER" id="PTHR34979:SF1">
    <property type="entry name" value="INNER MEMBRANE PROTEIN YGAZ"/>
    <property type="match status" value="1"/>
</dbReference>
<dbReference type="RefSeq" id="WP_165046461.1">
    <property type="nucleotide sequence ID" value="NZ_JAALFE010000001.1"/>
</dbReference>
<accession>A0A6M1TTY3</accession>
<feature type="transmembrane region" description="Helical" evidence="8">
    <location>
        <begin position="40"/>
        <end position="60"/>
    </location>
</feature>
<protein>
    <submittedName>
        <fullName evidence="9">Branched-chain amino acid ABC transporter permease</fullName>
    </submittedName>
</protein>
<evidence type="ECO:0000256" key="6">
    <source>
        <dbReference type="ARBA" id="ARBA00022989"/>
    </source>
</evidence>
<sequence>MTSARHAFLRGLLAALPMTVVVGPFALLFGVVATEAGLNVIEAMLFSVSVFAGASQFAALQTMQENAPVLVVLATALAVNLRMVMYSVTLAPHFGELPLRSRALMAYFLVDQSFATTVAEIDRNPAMTAQEKRAVFFGAVVAVAPLWFLASLAGALIGRAIPPEYALDFALPITFLAMVAPMLRSLPHLAAAGVSILLSLVLAGLPYGTGLLIAAAGAMTVGALIDRWLEVRRA</sequence>
<organism evidence="9 10">
    <name type="scientific">Paragemmobacter kunshanensis</name>
    <dbReference type="NCBI Taxonomy" id="2583234"/>
    <lineage>
        <taxon>Bacteria</taxon>
        <taxon>Pseudomonadati</taxon>
        <taxon>Pseudomonadota</taxon>
        <taxon>Alphaproteobacteria</taxon>
        <taxon>Rhodobacterales</taxon>
        <taxon>Paracoccaceae</taxon>
        <taxon>Paragemmobacter</taxon>
    </lineage>
</organism>
<dbReference type="InterPro" id="IPR011606">
    <property type="entry name" value="Brnchd-chn_aa_trnsp_permease"/>
</dbReference>
<evidence type="ECO:0000256" key="2">
    <source>
        <dbReference type="ARBA" id="ARBA00010735"/>
    </source>
</evidence>
<comment type="caution">
    <text evidence="9">The sequence shown here is derived from an EMBL/GenBank/DDBJ whole genome shotgun (WGS) entry which is preliminary data.</text>
</comment>
<evidence type="ECO:0000256" key="8">
    <source>
        <dbReference type="SAM" id="Phobius"/>
    </source>
</evidence>
<evidence type="ECO:0000313" key="9">
    <source>
        <dbReference type="EMBL" id="NGQ89352.1"/>
    </source>
</evidence>
<dbReference type="Proteomes" id="UP000474758">
    <property type="component" value="Unassembled WGS sequence"/>
</dbReference>
<dbReference type="AlphaFoldDB" id="A0A6M1TTY3"/>
<evidence type="ECO:0000256" key="4">
    <source>
        <dbReference type="ARBA" id="ARBA00022475"/>
    </source>
</evidence>
<keyword evidence="7 8" id="KW-0472">Membrane</keyword>
<dbReference type="PANTHER" id="PTHR34979">
    <property type="entry name" value="INNER MEMBRANE PROTEIN YGAZ"/>
    <property type="match status" value="1"/>
</dbReference>
<name>A0A6M1TTY3_9RHOB</name>
<keyword evidence="4" id="KW-1003">Cell membrane</keyword>
<keyword evidence="3" id="KW-0813">Transport</keyword>
<evidence type="ECO:0000256" key="7">
    <source>
        <dbReference type="ARBA" id="ARBA00023136"/>
    </source>
</evidence>
<dbReference type="GO" id="GO:1903785">
    <property type="term" value="P:L-valine transmembrane transport"/>
    <property type="evidence" value="ECO:0007669"/>
    <property type="project" value="TreeGrafter"/>
</dbReference>
<gene>
    <name evidence="9" type="ORF">G5V65_00475</name>
</gene>
<feature type="transmembrane region" description="Helical" evidence="8">
    <location>
        <begin position="12"/>
        <end position="34"/>
    </location>
</feature>
<reference evidence="9 10" key="1">
    <citation type="submission" date="2020-02" db="EMBL/GenBank/DDBJ databases">
        <title>Rhodobacter translucens sp. nov., a novel bacterium isolated from activated sludge.</title>
        <authorList>
            <person name="Liu J."/>
        </authorList>
    </citation>
    <scope>NUCLEOTIDE SEQUENCE [LARGE SCALE GENOMIC DNA]</scope>
    <source>
        <strain evidence="9 10">HX-7-19</strain>
    </source>
</reference>
<feature type="transmembrane region" description="Helical" evidence="8">
    <location>
        <begin position="196"/>
        <end position="225"/>
    </location>
</feature>
<keyword evidence="10" id="KW-1185">Reference proteome</keyword>
<feature type="transmembrane region" description="Helical" evidence="8">
    <location>
        <begin position="165"/>
        <end position="184"/>
    </location>
</feature>
<proteinExistence type="inferred from homology"/>
<comment type="subcellular location">
    <subcellularLocation>
        <location evidence="1">Cell membrane</location>
        <topology evidence="1">Multi-pass membrane protein</topology>
    </subcellularLocation>
</comment>
<dbReference type="GO" id="GO:0005886">
    <property type="term" value="C:plasma membrane"/>
    <property type="evidence" value="ECO:0007669"/>
    <property type="project" value="UniProtKB-SubCell"/>
</dbReference>
<comment type="similarity">
    <text evidence="2">Belongs to the AzlC family.</text>
</comment>
<dbReference type="Pfam" id="PF03591">
    <property type="entry name" value="AzlC"/>
    <property type="match status" value="1"/>
</dbReference>
<evidence type="ECO:0000256" key="1">
    <source>
        <dbReference type="ARBA" id="ARBA00004651"/>
    </source>
</evidence>
<evidence type="ECO:0000313" key="10">
    <source>
        <dbReference type="Proteomes" id="UP000474758"/>
    </source>
</evidence>
<evidence type="ECO:0000256" key="3">
    <source>
        <dbReference type="ARBA" id="ARBA00022448"/>
    </source>
</evidence>
<keyword evidence="5 8" id="KW-0812">Transmembrane</keyword>
<keyword evidence="6 8" id="KW-1133">Transmembrane helix</keyword>
<feature type="transmembrane region" description="Helical" evidence="8">
    <location>
        <begin position="134"/>
        <end position="158"/>
    </location>
</feature>
<dbReference type="EMBL" id="JAALFE010000001">
    <property type="protein sequence ID" value="NGQ89352.1"/>
    <property type="molecule type" value="Genomic_DNA"/>
</dbReference>
<evidence type="ECO:0000256" key="5">
    <source>
        <dbReference type="ARBA" id="ARBA00022692"/>
    </source>
</evidence>
<feature type="transmembrane region" description="Helical" evidence="8">
    <location>
        <begin position="67"/>
        <end position="88"/>
    </location>
</feature>